<organism evidence="1 2">
    <name type="scientific">Panicum miliaceum</name>
    <name type="common">Proso millet</name>
    <name type="synonym">Broomcorn millet</name>
    <dbReference type="NCBI Taxonomy" id="4540"/>
    <lineage>
        <taxon>Eukaryota</taxon>
        <taxon>Viridiplantae</taxon>
        <taxon>Streptophyta</taxon>
        <taxon>Embryophyta</taxon>
        <taxon>Tracheophyta</taxon>
        <taxon>Spermatophyta</taxon>
        <taxon>Magnoliopsida</taxon>
        <taxon>Liliopsida</taxon>
        <taxon>Poales</taxon>
        <taxon>Poaceae</taxon>
        <taxon>PACMAD clade</taxon>
        <taxon>Panicoideae</taxon>
        <taxon>Panicodae</taxon>
        <taxon>Paniceae</taxon>
        <taxon>Panicinae</taxon>
        <taxon>Panicum</taxon>
        <taxon>Panicum sect. Panicum</taxon>
    </lineage>
</organism>
<dbReference type="Proteomes" id="UP000275267">
    <property type="component" value="Unassembled WGS sequence"/>
</dbReference>
<protein>
    <submittedName>
        <fullName evidence="1">Uncharacterized protein</fullName>
    </submittedName>
</protein>
<reference evidence="2" key="1">
    <citation type="journal article" date="2019" name="Nat. Commun.">
        <title>The genome of broomcorn millet.</title>
        <authorList>
            <person name="Zou C."/>
            <person name="Miki D."/>
            <person name="Li D."/>
            <person name="Tang Q."/>
            <person name="Xiao L."/>
            <person name="Rajput S."/>
            <person name="Deng P."/>
            <person name="Jia W."/>
            <person name="Huang R."/>
            <person name="Zhang M."/>
            <person name="Sun Y."/>
            <person name="Hu J."/>
            <person name="Fu X."/>
            <person name="Schnable P.S."/>
            <person name="Li F."/>
            <person name="Zhang H."/>
            <person name="Feng B."/>
            <person name="Zhu X."/>
            <person name="Liu R."/>
            <person name="Schnable J.C."/>
            <person name="Zhu J.-K."/>
            <person name="Zhang H."/>
        </authorList>
    </citation>
    <scope>NUCLEOTIDE SEQUENCE [LARGE SCALE GENOMIC DNA]</scope>
</reference>
<name>A0A3L6RJ43_PANMI</name>
<comment type="caution">
    <text evidence="1">The sequence shown here is derived from an EMBL/GenBank/DDBJ whole genome shotgun (WGS) entry which is preliminary data.</text>
</comment>
<dbReference type="EMBL" id="PQIB02000008">
    <property type="protein sequence ID" value="RLN04557.1"/>
    <property type="molecule type" value="Genomic_DNA"/>
</dbReference>
<evidence type="ECO:0000313" key="2">
    <source>
        <dbReference type="Proteomes" id="UP000275267"/>
    </source>
</evidence>
<gene>
    <name evidence="1" type="ORF">C2845_PM13G21500</name>
</gene>
<evidence type="ECO:0000313" key="1">
    <source>
        <dbReference type="EMBL" id="RLN04557.1"/>
    </source>
</evidence>
<dbReference type="AlphaFoldDB" id="A0A3L6RJ43"/>
<proteinExistence type="predicted"/>
<keyword evidence="2" id="KW-1185">Reference proteome</keyword>
<sequence length="104" mass="11457">MEQGLYNDASKEGDDVQGCYRRCPSAPALSRAELSLSTHHIQAAKFSPASLRLMTASVGSSSALWRMVSTLATRRQCRWTWTSVHTPVPAARRHHHPTGNNGNQ</sequence>
<accession>A0A3L6RJ43</accession>